<dbReference type="AlphaFoldDB" id="A0AAN9S7L0"/>
<proteinExistence type="predicted"/>
<evidence type="ECO:0000313" key="1">
    <source>
        <dbReference type="EMBL" id="KAK7390026.1"/>
    </source>
</evidence>
<comment type="caution">
    <text evidence="1">The sequence shown here is derived from an EMBL/GenBank/DDBJ whole genome shotgun (WGS) entry which is preliminary data.</text>
</comment>
<organism evidence="1 2">
    <name type="scientific">Psophocarpus tetragonolobus</name>
    <name type="common">Winged bean</name>
    <name type="synonym">Dolichos tetragonolobus</name>
    <dbReference type="NCBI Taxonomy" id="3891"/>
    <lineage>
        <taxon>Eukaryota</taxon>
        <taxon>Viridiplantae</taxon>
        <taxon>Streptophyta</taxon>
        <taxon>Embryophyta</taxon>
        <taxon>Tracheophyta</taxon>
        <taxon>Spermatophyta</taxon>
        <taxon>Magnoliopsida</taxon>
        <taxon>eudicotyledons</taxon>
        <taxon>Gunneridae</taxon>
        <taxon>Pentapetalae</taxon>
        <taxon>rosids</taxon>
        <taxon>fabids</taxon>
        <taxon>Fabales</taxon>
        <taxon>Fabaceae</taxon>
        <taxon>Papilionoideae</taxon>
        <taxon>50 kb inversion clade</taxon>
        <taxon>NPAAA clade</taxon>
        <taxon>indigoferoid/millettioid clade</taxon>
        <taxon>Phaseoleae</taxon>
        <taxon>Psophocarpus</taxon>
    </lineage>
</organism>
<protein>
    <submittedName>
        <fullName evidence="1">Uncharacterized protein</fullName>
    </submittedName>
</protein>
<name>A0AAN9S7L0_PSOTE</name>
<dbReference type="Proteomes" id="UP001386955">
    <property type="component" value="Unassembled WGS sequence"/>
</dbReference>
<evidence type="ECO:0000313" key="2">
    <source>
        <dbReference type="Proteomes" id="UP001386955"/>
    </source>
</evidence>
<gene>
    <name evidence="1" type="ORF">VNO78_25324</name>
</gene>
<accession>A0AAN9S7L0</accession>
<reference evidence="1 2" key="1">
    <citation type="submission" date="2024-01" db="EMBL/GenBank/DDBJ databases">
        <title>The genomes of 5 underutilized Papilionoideae crops provide insights into root nodulation and disease resistanc.</title>
        <authorList>
            <person name="Jiang F."/>
        </authorList>
    </citation>
    <scope>NUCLEOTIDE SEQUENCE [LARGE SCALE GENOMIC DNA]</scope>
    <source>
        <strain evidence="1">DUOXIRENSHENG_FW03</strain>
        <tissue evidence="1">Leaves</tissue>
    </source>
</reference>
<sequence>MRFSRLSCLCIKGMRFPFLFSVYIKEKVRLGSEKTKRCEDFVQFYMESTSITARVRTHEARPLMLQWKAIKSKRTLRCQDRVRMLLLILKDKAFSSGLWCSCRNESLRNLEIESSAETAEDMSSQTEALLVLESM</sequence>
<keyword evidence="2" id="KW-1185">Reference proteome</keyword>
<dbReference type="EMBL" id="JAYMYS010000006">
    <property type="protein sequence ID" value="KAK7390026.1"/>
    <property type="molecule type" value="Genomic_DNA"/>
</dbReference>